<keyword evidence="3" id="KW-1185">Reference proteome</keyword>
<name>A0ABT3TGW1_9GAMM</name>
<sequence length="430" mass="48332">MFPFPNLILAIPLLLAQAFAPAAQAYRGDADEPPTPYGLNYYDSALIAAPEMEQRLLRSAPEAQAFRMAAEQAELEGGAYGAGLGETLLAEAYYLADRGDYEGAIKGARRGLHVMRINEGLHDAGQMPVVKKLTEWYLLSGDTEAADDAWHYRNFLARRNWPAGSGPAIVEQAAYADWVLKLWLENTSELRKRVFHLYRELDEQRRAVLLERDPDVDNVLQLTYAQLGFLYAVSQAEFGPELDFANNYGRGYANDPLQDQLSSEDRQLKLLRDMGYQRGLALLQESLDWLARRPQPAADAQVQILLQLGDWHIWNDRHQRALEHYQRAWELSGPIGSNAMPPVELPSKPWFYRPDVSPRGSSGAVDVNVQLDIAANGRVTAADVANADVELPGANRLRRWLRGALYRPRLEAGKPVPLQGLQRSYRIQED</sequence>
<evidence type="ECO:0000313" key="2">
    <source>
        <dbReference type="EMBL" id="MCX2981528.1"/>
    </source>
</evidence>
<dbReference type="RefSeq" id="WP_279245526.1">
    <property type="nucleotide sequence ID" value="NZ_SHNN01000002.1"/>
</dbReference>
<protein>
    <recommendedName>
        <fullName evidence="4">TonB C-terminal domain-containing protein</fullName>
    </recommendedName>
</protein>
<organism evidence="2 3">
    <name type="scientific">Candidatus Litorirhabdus singularis</name>
    <dbReference type="NCBI Taxonomy" id="2518993"/>
    <lineage>
        <taxon>Bacteria</taxon>
        <taxon>Pseudomonadati</taxon>
        <taxon>Pseudomonadota</taxon>
        <taxon>Gammaproteobacteria</taxon>
        <taxon>Cellvibrionales</taxon>
        <taxon>Halieaceae</taxon>
        <taxon>Candidatus Litorirhabdus</taxon>
    </lineage>
</organism>
<proteinExistence type="predicted"/>
<gene>
    <name evidence="2" type="ORF">EYC98_11715</name>
</gene>
<evidence type="ECO:0008006" key="4">
    <source>
        <dbReference type="Google" id="ProtNLM"/>
    </source>
</evidence>
<feature type="signal peptide" evidence="1">
    <location>
        <begin position="1"/>
        <end position="25"/>
    </location>
</feature>
<accession>A0ABT3TGW1</accession>
<evidence type="ECO:0000256" key="1">
    <source>
        <dbReference type="SAM" id="SignalP"/>
    </source>
</evidence>
<dbReference type="Proteomes" id="UP001143362">
    <property type="component" value="Unassembled WGS sequence"/>
</dbReference>
<reference evidence="2" key="1">
    <citation type="submission" date="2019-02" db="EMBL/GenBank/DDBJ databases">
        <authorList>
            <person name="Li S.-H."/>
        </authorList>
    </citation>
    <scope>NUCLEOTIDE SEQUENCE</scope>
    <source>
        <strain evidence="2">IMCC14734</strain>
    </source>
</reference>
<keyword evidence="1" id="KW-0732">Signal</keyword>
<feature type="chain" id="PRO_5045957358" description="TonB C-terminal domain-containing protein" evidence="1">
    <location>
        <begin position="26"/>
        <end position="430"/>
    </location>
</feature>
<dbReference type="EMBL" id="SHNN01000002">
    <property type="protein sequence ID" value="MCX2981528.1"/>
    <property type="molecule type" value="Genomic_DNA"/>
</dbReference>
<evidence type="ECO:0000313" key="3">
    <source>
        <dbReference type="Proteomes" id="UP001143362"/>
    </source>
</evidence>
<comment type="caution">
    <text evidence="2">The sequence shown here is derived from an EMBL/GenBank/DDBJ whole genome shotgun (WGS) entry which is preliminary data.</text>
</comment>